<dbReference type="EMBL" id="SNVX01000007">
    <property type="protein sequence ID" value="TDN57660.1"/>
    <property type="molecule type" value="Genomic_DNA"/>
</dbReference>
<comment type="caution">
    <text evidence="1">The sequence shown here is derived from an EMBL/GenBank/DDBJ whole genome shotgun (WGS) entry which is preliminary data.</text>
</comment>
<proteinExistence type="predicted"/>
<protein>
    <submittedName>
        <fullName evidence="1">Uncharacterized protein</fullName>
    </submittedName>
</protein>
<sequence length="43" mass="4946">MILIMYRINMLDLRTNNIDNVNAKKDAVNEVAMSIKATSHLRN</sequence>
<keyword evidence="2" id="KW-1185">Reference proteome</keyword>
<dbReference type="Proteomes" id="UP000295530">
    <property type="component" value="Unassembled WGS sequence"/>
</dbReference>
<evidence type="ECO:0000313" key="2">
    <source>
        <dbReference type="Proteomes" id="UP000295530"/>
    </source>
</evidence>
<organism evidence="1 2">
    <name type="scientific">Scandinavium goeteborgense</name>
    <dbReference type="NCBI Taxonomy" id="1851514"/>
    <lineage>
        <taxon>Bacteria</taxon>
        <taxon>Pseudomonadati</taxon>
        <taxon>Pseudomonadota</taxon>
        <taxon>Gammaproteobacteria</taxon>
        <taxon>Enterobacterales</taxon>
        <taxon>Enterobacteriaceae</taxon>
        <taxon>Scandinavium</taxon>
    </lineage>
</organism>
<name>A0A4R6EGV7_SCAGO</name>
<evidence type="ECO:0000313" key="1">
    <source>
        <dbReference type="EMBL" id="TDN57660.1"/>
    </source>
</evidence>
<dbReference type="AlphaFoldDB" id="A0A4R6EGV7"/>
<gene>
    <name evidence="1" type="ORF">EC847_107144</name>
</gene>
<reference evidence="1 2" key="1">
    <citation type="submission" date="2019-03" db="EMBL/GenBank/DDBJ databases">
        <title>Genomic analyses of the natural microbiome of Caenorhabditis elegans.</title>
        <authorList>
            <person name="Samuel B."/>
        </authorList>
    </citation>
    <scope>NUCLEOTIDE SEQUENCE [LARGE SCALE GENOMIC DNA]</scope>
    <source>
        <strain evidence="1 2">BIGb0156</strain>
    </source>
</reference>
<accession>A0A4R6EGV7</accession>